<evidence type="ECO:0000256" key="2">
    <source>
        <dbReference type="ARBA" id="ARBA00022483"/>
    </source>
</evidence>
<evidence type="ECO:0000256" key="4">
    <source>
        <dbReference type="ARBA" id="ARBA00022737"/>
    </source>
</evidence>
<dbReference type="PRINTS" id="PR01415">
    <property type="entry name" value="ANKYRIN"/>
</dbReference>
<dbReference type="AlphaFoldDB" id="A0A9J6FIV5"/>
<evidence type="ECO:0000256" key="10">
    <source>
        <dbReference type="SAM" id="MobiDB-lite"/>
    </source>
</evidence>
<evidence type="ECO:0000256" key="6">
    <source>
        <dbReference type="ARBA" id="ARBA00023043"/>
    </source>
</evidence>
<evidence type="ECO:0000256" key="8">
    <source>
        <dbReference type="ARBA" id="ARBA00038122"/>
    </source>
</evidence>
<organism evidence="11 12">
    <name type="scientific">Haemaphysalis longicornis</name>
    <name type="common">Bush tick</name>
    <dbReference type="NCBI Taxonomy" id="44386"/>
    <lineage>
        <taxon>Eukaryota</taxon>
        <taxon>Metazoa</taxon>
        <taxon>Ecdysozoa</taxon>
        <taxon>Arthropoda</taxon>
        <taxon>Chelicerata</taxon>
        <taxon>Arachnida</taxon>
        <taxon>Acari</taxon>
        <taxon>Parasitiformes</taxon>
        <taxon>Ixodida</taxon>
        <taxon>Ixodoidea</taxon>
        <taxon>Ixodidae</taxon>
        <taxon>Haemaphysalinae</taxon>
        <taxon>Haemaphysalis</taxon>
    </lineage>
</organism>
<keyword evidence="12" id="KW-1185">Reference proteome</keyword>
<proteinExistence type="inferred from homology"/>
<accession>A0A9J6FIV5</accession>
<dbReference type="GO" id="GO:0044218">
    <property type="term" value="C:other organism cell membrane"/>
    <property type="evidence" value="ECO:0007669"/>
    <property type="project" value="UniProtKB-KW"/>
</dbReference>
<feature type="region of interest" description="Disordered" evidence="10">
    <location>
        <begin position="143"/>
        <end position="168"/>
    </location>
</feature>
<dbReference type="VEuPathDB" id="VectorBase:HLOH_042620"/>
<dbReference type="PROSITE" id="PS50297">
    <property type="entry name" value="ANK_REP_REGION"/>
    <property type="match status" value="1"/>
</dbReference>
<keyword evidence="5" id="KW-0800">Toxin</keyword>
<keyword evidence="3" id="KW-1052">Target cell membrane</keyword>
<reference evidence="11 12" key="1">
    <citation type="journal article" date="2020" name="Cell">
        <title>Large-Scale Comparative Analyses of Tick Genomes Elucidate Their Genetic Diversity and Vector Capacities.</title>
        <authorList>
            <consortium name="Tick Genome and Microbiome Consortium (TIGMIC)"/>
            <person name="Jia N."/>
            <person name="Wang J."/>
            <person name="Shi W."/>
            <person name="Du L."/>
            <person name="Sun Y."/>
            <person name="Zhan W."/>
            <person name="Jiang J.F."/>
            <person name="Wang Q."/>
            <person name="Zhang B."/>
            <person name="Ji P."/>
            <person name="Bell-Sakyi L."/>
            <person name="Cui X.M."/>
            <person name="Yuan T.T."/>
            <person name="Jiang B.G."/>
            <person name="Yang W.F."/>
            <person name="Lam T.T."/>
            <person name="Chang Q.C."/>
            <person name="Ding S.J."/>
            <person name="Wang X.J."/>
            <person name="Zhu J.G."/>
            <person name="Ruan X.D."/>
            <person name="Zhao L."/>
            <person name="Wei J.T."/>
            <person name="Ye R.Z."/>
            <person name="Que T.C."/>
            <person name="Du C.H."/>
            <person name="Zhou Y.H."/>
            <person name="Cheng J.X."/>
            <person name="Dai P.F."/>
            <person name="Guo W.B."/>
            <person name="Han X.H."/>
            <person name="Huang E.J."/>
            <person name="Li L.F."/>
            <person name="Wei W."/>
            <person name="Gao Y.C."/>
            <person name="Liu J.Z."/>
            <person name="Shao H.Z."/>
            <person name="Wang X."/>
            <person name="Wang C.C."/>
            <person name="Yang T.C."/>
            <person name="Huo Q.B."/>
            <person name="Li W."/>
            <person name="Chen H.Y."/>
            <person name="Chen S.E."/>
            <person name="Zhou L.G."/>
            <person name="Ni X.B."/>
            <person name="Tian J.H."/>
            <person name="Sheng Y."/>
            <person name="Liu T."/>
            <person name="Pan Y.S."/>
            <person name="Xia L.Y."/>
            <person name="Li J."/>
            <person name="Zhao F."/>
            <person name="Cao W.C."/>
        </authorList>
    </citation>
    <scope>NUCLEOTIDE SEQUENCE [LARGE SCALE GENOMIC DNA]</scope>
    <source>
        <strain evidence="11">HaeL-2018</strain>
    </source>
</reference>
<comment type="similarity">
    <text evidence="8">Belongs to the SOWAH family.</text>
</comment>
<evidence type="ECO:0000256" key="7">
    <source>
        <dbReference type="ARBA" id="ARBA00023298"/>
    </source>
</evidence>
<feature type="compositionally biased region" description="Basic and acidic residues" evidence="10">
    <location>
        <begin position="143"/>
        <end position="156"/>
    </location>
</feature>
<dbReference type="GO" id="GO:0006887">
    <property type="term" value="P:exocytosis"/>
    <property type="evidence" value="ECO:0007669"/>
    <property type="project" value="UniProtKB-KW"/>
</dbReference>
<comment type="caution">
    <text evidence="11">The sequence shown here is derived from an EMBL/GenBank/DDBJ whole genome shotgun (WGS) entry which is preliminary data.</text>
</comment>
<keyword evidence="7" id="KW-0472">Membrane</keyword>
<comment type="subcellular location">
    <subcellularLocation>
        <location evidence="1">Target cell membrane</location>
    </subcellularLocation>
</comment>
<keyword evidence="6 9" id="KW-0040">ANK repeat</keyword>
<feature type="region of interest" description="Disordered" evidence="10">
    <location>
        <begin position="91"/>
        <end position="110"/>
    </location>
</feature>
<dbReference type="InterPro" id="IPR036770">
    <property type="entry name" value="Ankyrin_rpt-contain_sf"/>
</dbReference>
<sequence>MNLSRAWLLSAAEVNYDELKRLLLEDPDLYRLKDFTSGYTALHWAAKFGNSEIRIIDQLFTYGADINIRDHSGRKPTQYLKGGVPLPIGKSVADTSRSHQGAPLTPAKQRHEKIEEDHYFSRHPTPCTEAQGVGFRRLRLSAEHGPPRGRVHESTGKKSAPAVEIPQS</sequence>
<evidence type="ECO:0000313" key="11">
    <source>
        <dbReference type="EMBL" id="KAH9362759.1"/>
    </source>
</evidence>
<keyword evidence="2" id="KW-0268">Exocytosis</keyword>
<dbReference type="Pfam" id="PF12796">
    <property type="entry name" value="Ank_2"/>
    <property type="match status" value="1"/>
</dbReference>
<keyword evidence="5" id="KW-0638">Presynaptic neurotoxin</keyword>
<protein>
    <submittedName>
        <fullName evidence="11">Uncharacterized protein</fullName>
    </submittedName>
</protein>
<feature type="repeat" description="ANK" evidence="9">
    <location>
        <begin position="37"/>
        <end position="71"/>
    </location>
</feature>
<dbReference type="EMBL" id="JABSTR010000001">
    <property type="protein sequence ID" value="KAH9362759.1"/>
    <property type="molecule type" value="Genomic_DNA"/>
</dbReference>
<evidence type="ECO:0000256" key="3">
    <source>
        <dbReference type="ARBA" id="ARBA00022537"/>
    </source>
</evidence>
<dbReference type="OrthoDB" id="6506953at2759"/>
<keyword evidence="4" id="KW-0677">Repeat</keyword>
<dbReference type="Gene3D" id="1.25.40.20">
    <property type="entry name" value="Ankyrin repeat-containing domain"/>
    <property type="match status" value="1"/>
</dbReference>
<dbReference type="PROSITE" id="PS50088">
    <property type="entry name" value="ANK_REPEAT"/>
    <property type="match status" value="1"/>
</dbReference>
<dbReference type="SMART" id="SM00248">
    <property type="entry name" value="ANK"/>
    <property type="match status" value="1"/>
</dbReference>
<dbReference type="GO" id="GO:0044231">
    <property type="term" value="C:host cell presynaptic membrane"/>
    <property type="evidence" value="ECO:0007669"/>
    <property type="project" value="UniProtKB-KW"/>
</dbReference>
<dbReference type="SUPFAM" id="SSF48403">
    <property type="entry name" value="Ankyrin repeat"/>
    <property type="match status" value="1"/>
</dbReference>
<gene>
    <name evidence="11" type="ORF">HPB48_001144</name>
</gene>
<keyword evidence="7" id="KW-1053">Target membrane</keyword>
<dbReference type="InterPro" id="IPR002110">
    <property type="entry name" value="Ankyrin_rpt"/>
</dbReference>
<evidence type="ECO:0000313" key="12">
    <source>
        <dbReference type="Proteomes" id="UP000821853"/>
    </source>
</evidence>
<name>A0A9J6FIV5_HAELO</name>
<dbReference type="PANTHER" id="PTHR14491">
    <property type="entry name" value="SOSONDOWAH, ISOFORM G"/>
    <property type="match status" value="1"/>
</dbReference>
<evidence type="ECO:0000256" key="5">
    <source>
        <dbReference type="ARBA" id="ARBA00023028"/>
    </source>
</evidence>
<dbReference type="Proteomes" id="UP000821853">
    <property type="component" value="Chromosome 1"/>
</dbReference>
<dbReference type="PANTHER" id="PTHR14491:SF7">
    <property type="entry name" value="SOSONDOWAH, ISOFORM G"/>
    <property type="match status" value="1"/>
</dbReference>
<evidence type="ECO:0000256" key="9">
    <source>
        <dbReference type="PROSITE-ProRule" id="PRU00023"/>
    </source>
</evidence>
<keyword evidence="5" id="KW-0528">Neurotoxin</keyword>
<evidence type="ECO:0000256" key="1">
    <source>
        <dbReference type="ARBA" id="ARBA00004175"/>
    </source>
</evidence>